<proteinExistence type="predicted"/>
<reference evidence="3 4" key="1">
    <citation type="journal article" date="2019" name="Nat. Ecol. Evol.">
        <title>Megaphylogeny resolves global patterns of mushroom evolution.</title>
        <authorList>
            <person name="Varga T."/>
            <person name="Krizsan K."/>
            <person name="Foldi C."/>
            <person name="Dima B."/>
            <person name="Sanchez-Garcia M."/>
            <person name="Sanchez-Ramirez S."/>
            <person name="Szollosi G.J."/>
            <person name="Szarkandi J.G."/>
            <person name="Papp V."/>
            <person name="Albert L."/>
            <person name="Andreopoulos W."/>
            <person name="Angelini C."/>
            <person name="Antonin V."/>
            <person name="Barry K.W."/>
            <person name="Bougher N.L."/>
            <person name="Buchanan P."/>
            <person name="Buyck B."/>
            <person name="Bense V."/>
            <person name="Catcheside P."/>
            <person name="Chovatia M."/>
            <person name="Cooper J."/>
            <person name="Damon W."/>
            <person name="Desjardin D."/>
            <person name="Finy P."/>
            <person name="Geml J."/>
            <person name="Haridas S."/>
            <person name="Hughes K."/>
            <person name="Justo A."/>
            <person name="Karasinski D."/>
            <person name="Kautmanova I."/>
            <person name="Kiss B."/>
            <person name="Kocsube S."/>
            <person name="Kotiranta H."/>
            <person name="LaButti K.M."/>
            <person name="Lechner B.E."/>
            <person name="Liimatainen K."/>
            <person name="Lipzen A."/>
            <person name="Lukacs Z."/>
            <person name="Mihaltcheva S."/>
            <person name="Morgado L.N."/>
            <person name="Niskanen T."/>
            <person name="Noordeloos M.E."/>
            <person name="Ohm R.A."/>
            <person name="Ortiz-Santana B."/>
            <person name="Ovrebo C."/>
            <person name="Racz N."/>
            <person name="Riley R."/>
            <person name="Savchenko A."/>
            <person name="Shiryaev A."/>
            <person name="Soop K."/>
            <person name="Spirin V."/>
            <person name="Szebenyi C."/>
            <person name="Tomsovsky M."/>
            <person name="Tulloss R.E."/>
            <person name="Uehling J."/>
            <person name="Grigoriev I.V."/>
            <person name="Vagvolgyi C."/>
            <person name="Papp T."/>
            <person name="Martin F.M."/>
            <person name="Miettinen O."/>
            <person name="Hibbett D.S."/>
            <person name="Nagy L.G."/>
        </authorList>
    </citation>
    <scope>NUCLEOTIDE SEQUENCE [LARGE SCALE GENOMIC DNA]</scope>
    <source>
        <strain evidence="3 4">CBS 962.96</strain>
    </source>
</reference>
<protein>
    <recommendedName>
        <fullName evidence="2">DUF6589 domain-containing protein</fullName>
    </recommendedName>
</protein>
<dbReference type="InterPro" id="IPR046496">
    <property type="entry name" value="DUF6589"/>
</dbReference>
<evidence type="ECO:0000313" key="3">
    <source>
        <dbReference type="EMBL" id="THU88658.1"/>
    </source>
</evidence>
<keyword evidence="4" id="KW-1185">Reference proteome</keyword>
<feature type="compositionally biased region" description="Acidic residues" evidence="1">
    <location>
        <begin position="155"/>
        <end position="185"/>
    </location>
</feature>
<name>A0A4S8LJ67_DENBC</name>
<evidence type="ECO:0000313" key="4">
    <source>
        <dbReference type="Proteomes" id="UP000297245"/>
    </source>
</evidence>
<organism evidence="3 4">
    <name type="scientific">Dendrothele bispora (strain CBS 962.96)</name>
    <dbReference type="NCBI Taxonomy" id="1314807"/>
    <lineage>
        <taxon>Eukaryota</taxon>
        <taxon>Fungi</taxon>
        <taxon>Dikarya</taxon>
        <taxon>Basidiomycota</taxon>
        <taxon>Agaricomycotina</taxon>
        <taxon>Agaricomycetes</taxon>
        <taxon>Agaricomycetidae</taxon>
        <taxon>Agaricales</taxon>
        <taxon>Agaricales incertae sedis</taxon>
        <taxon>Dendrothele</taxon>
    </lineage>
</organism>
<dbReference type="Proteomes" id="UP000297245">
    <property type="component" value="Unassembled WGS sequence"/>
</dbReference>
<gene>
    <name evidence="3" type="ORF">K435DRAFT_781965</name>
</gene>
<feature type="region of interest" description="Disordered" evidence="1">
    <location>
        <begin position="125"/>
        <end position="185"/>
    </location>
</feature>
<evidence type="ECO:0000256" key="1">
    <source>
        <dbReference type="SAM" id="MobiDB-lite"/>
    </source>
</evidence>
<dbReference type="OrthoDB" id="2496395at2759"/>
<dbReference type="EMBL" id="ML179401">
    <property type="protein sequence ID" value="THU88658.1"/>
    <property type="molecule type" value="Genomic_DNA"/>
</dbReference>
<accession>A0A4S8LJ67</accession>
<sequence length="185" mass="20744">MYKAHGSSFTWEWLDMITPCIGVLCDIACRINNMLGANIGTRHAPADLRDDINMLMQSLDEHDMYCLRKGRELEENKIVIDAITMGLQALTDAIDNPIPEPNEPEMDEEVIEKVLETLEGVEASEQEPMLALSTAKDVAIDDDDDMLEVGRGDQEIDTDSEDEEDEVSEGLEGEWEKDEVDVTLL</sequence>
<dbReference type="AlphaFoldDB" id="A0A4S8LJ67"/>
<feature type="domain" description="DUF6589" evidence="2">
    <location>
        <begin position="1"/>
        <end position="43"/>
    </location>
</feature>
<evidence type="ECO:0000259" key="2">
    <source>
        <dbReference type="Pfam" id="PF20231"/>
    </source>
</evidence>
<dbReference type="Pfam" id="PF20231">
    <property type="entry name" value="DUF6589"/>
    <property type="match status" value="1"/>
</dbReference>